<keyword evidence="19" id="KW-0969">Cilium</keyword>
<dbReference type="EC" id="7.1.2.2" evidence="4"/>
<keyword evidence="11" id="KW-0067">ATP-binding</keyword>
<evidence type="ECO:0000259" key="18">
    <source>
        <dbReference type="SMART" id="SM00382"/>
    </source>
</evidence>
<keyword evidence="7" id="KW-0963">Cytoplasm</keyword>
<evidence type="ECO:0000256" key="4">
    <source>
        <dbReference type="ARBA" id="ARBA00012473"/>
    </source>
</evidence>
<feature type="domain" description="AAA+ ATPase" evidence="18">
    <location>
        <begin position="158"/>
        <end position="339"/>
    </location>
</feature>
<evidence type="ECO:0000256" key="1">
    <source>
        <dbReference type="ARBA" id="ARBA00003290"/>
    </source>
</evidence>
<dbReference type="PANTHER" id="PTHR15184:SF9">
    <property type="entry name" value="SPI-1 TYPE 3 SECRETION SYSTEM ATPASE"/>
    <property type="match status" value="1"/>
</dbReference>
<evidence type="ECO:0000313" key="20">
    <source>
        <dbReference type="Proteomes" id="UP000464374"/>
    </source>
</evidence>
<dbReference type="CDD" id="cd18114">
    <property type="entry name" value="ATP-synt_flagellum-secretory_path_III_C"/>
    <property type="match status" value="1"/>
</dbReference>
<keyword evidence="9" id="KW-0375">Hydrogen ion transport</keyword>
<accession>A0A6P1XZD9</accession>
<dbReference type="InterPro" id="IPR022426">
    <property type="entry name" value="FliI_clade3"/>
</dbReference>
<evidence type="ECO:0000256" key="7">
    <source>
        <dbReference type="ARBA" id="ARBA00022490"/>
    </source>
</evidence>
<dbReference type="InterPro" id="IPR000194">
    <property type="entry name" value="ATPase_F1/V1/A1_a/bsu_nucl-bd"/>
</dbReference>
<evidence type="ECO:0000256" key="12">
    <source>
        <dbReference type="ARBA" id="ARBA00022927"/>
    </source>
</evidence>
<dbReference type="GO" id="GO:0030254">
    <property type="term" value="P:protein secretion by the type III secretion system"/>
    <property type="evidence" value="ECO:0007669"/>
    <property type="project" value="InterPro"/>
</dbReference>
<dbReference type="GO" id="GO:0030257">
    <property type="term" value="C:type III protein secretion system complex"/>
    <property type="evidence" value="ECO:0007669"/>
    <property type="project" value="InterPro"/>
</dbReference>
<keyword evidence="12" id="KW-0653">Protein transport</keyword>
<evidence type="ECO:0000256" key="16">
    <source>
        <dbReference type="ARBA" id="ARBA00023310"/>
    </source>
</evidence>
<comment type="subcellular location">
    <subcellularLocation>
        <location evidence="2">Cytoplasm</location>
    </subcellularLocation>
</comment>
<dbReference type="InterPro" id="IPR020003">
    <property type="entry name" value="ATPase_a/bsu_AS"/>
</dbReference>
<keyword evidence="10" id="KW-1005">Bacterial flagellum biogenesis</keyword>
<comment type="function">
    <text evidence="1">Probable catalytic subunit of a protein translocase for flagellum-specific export, or a proton translocase involved in local circuits at the flagellum.</text>
</comment>
<dbReference type="CDD" id="cd18117">
    <property type="entry name" value="ATP-synt_flagellum-secretory_path_III_N"/>
    <property type="match status" value="1"/>
</dbReference>
<dbReference type="EMBL" id="CP048020">
    <property type="protein sequence ID" value="QHX42946.1"/>
    <property type="molecule type" value="Genomic_DNA"/>
</dbReference>
<dbReference type="GO" id="GO:0016887">
    <property type="term" value="F:ATP hydrolysis activity"/>
    <property type="evidence" value="ECO:0007669"/>
    <property type="project" value="InterPro"/>
</dbReference>
<dbReference type="GO" id="GO:0005524">
    <property type="term" value="F:ATP binding"/>
    <property type="evidence" value="ECO:0007669"/>
    <property type="project" value="UniProtKB-KW"/>
</dbReference>
<keyword evidence="6" id="KW-0813">Transport</keyword>
<organism evidence="19 20">
    <name type="scientific">Treponema vincentii</name>
    <dbReference type="NCBI Taxonomy" id="69710"/>
    <lineage>
        <taxon>Bacteria</taxon>
        <taxon>Pseudomonadati</taxon>
        <taxon>Spirochaetota</taxon>
        <taxon>Spirochaetia</taxon>
        <taxon>Spirochaetales</taxon>
        <taxon>Treponemataceae</taxon>
        <taxon>Treponema</taxon>
    </lineage>
</organism>
<evidence type="ECO:0000256" key="5">
    <source>
        <dbReference type="ARBA" id="ARBA00020580"/>
    </source>
</evidence>
<dbReference type="Pfam" id="PF02874">
    <property type="entry name" value="ATP-synt_ab_N"/>
    <property type="match status" value="1"/>
</dbReference>
<name>A0A6P1XZD9_9SPIR</name>
<evidence type="ECO:0000256" key="14">
    <source>
        <dbReference type="ARBA" id="ARBA00023065"/>
    </source>
</evidence>
<reference evidence="19 20" key="1">
    <citation type="submission" date="2020-01" db="EMBL/GenBank/DDBJ databases">
        <title>Complete genome sequence of a human oral phylogroup 1 Treponema sp. strain ATCC 700766, originally isolated from periodontitis dental plaque.</title>
        <authorList>
            <person name="Chan Y."/>
            <person name="Huo Y.-B."/>
            <person name="Yu X.-L."/>
            <person name="Zeng H."/>
            <person name="Leung W.-K."/>
            <person name="Watt R.M."/>
        </authorList>
    </citation>
    <scope>NUCLEOTIDE SEQUENCE [LARGE SCALE GENOMIC DNA]</scope>
    <source>
        <strain evidence="19 20">OMZ 804</strain>
    </source>
</reference>
<comment type="catalytic activity">
    <reaction evidence="17">
        <text>ATP + H2O + cellular proteinSide 1 = ADP + phosphate + cellular proteinSide 2.</text>
        <dbReference type="EC" id="7.4.2.8"/>
    </reaction>
</comment>
<evidence type="ECO:0000313" key="19">
    <source>
        <dbReference type="EMBL" id="QHX42946.1"/>
    </source>
</evidence>
<dbReference type="InterPro" id="IPR004100">
    <property type="entry name" value="ATPase_F1/V1/A1_a/bsu_N"/>
</dbReference>
<keyword evidence="14" id="KW-0406">Ion transport</keyword>
<evidence type="ECO:0000256" key="15">
    <source>
        <dbReference type="ARBA" id="ARBA00023225"/>
    </source>
</evidence>
<evidence type="ECO:0000256" key="6">
    <source>
        <dbReference type="ARBA" id="ARBA00022448"/>
    </source>
</evidence>
<dbReference type="GO" id="GO:0046933">
    <property type="term" value="F:proton-transporting ATP synthase activity, rotational mechanism"/>
    <property type="evidence" value="ECO:0007669"/>
    <property type="project" value="TreeGrafter"/>
</dbReference>
<dbReference type="SMART" id="SM00382">
    <property type="entry name" value="AAA"/>
    <property type="match status" value="1"/>
</dbReference>
<dbReference type="GO" id="GO:0008564">
    <property type="term" value="F:protein-exporting ATPase activity"/>
    <property type="evidence" value="ECO:0007669"/>
    <property type="project" value="UniProtKB-EC"/>
</dbReference>
<keyword evidence="19" id="KW-0282">Flagellum</keyword>
<dbReference type="AlphaFoldDB" id="A0A6P1XZD9"/>
<evidence type="ECO:0000256" key="11">
    <source>
        <dbReference type="ARBA" id="ARBA00022840"/>
    </source>
</evidence>
<keyword evidence="19" id="KW-0966">Cell projection</keyword>
<dbReference type="Gene3D" id="3.40.50.12240">
    <property type="match status" value="1"/>
</dbReference>
<keyword evidence="15" id="KW-1006">Bacterial flagellum protein export</keyword>
<keyword evidence="16" id="KW-0066">ATP synthesis</keyword>
<evidence type="ECO:0000256" key="3">
    <source>
        <dbReference type="ARBA" id="ARBA00008936"/>
    </source>
</evidence>
<dbReference type="InterPro" id="IPR040627">
    <property type="entry name" value="T3SS_ATPase_C"/>
</dbReference>
<dbReference type="GO" id="GO:0009288">
    <property type="term" value="C:bacterial-type flagellum"/>
    <property type="evidence" value="ECO:0007669"/>
    <property type="project" value="InterPro"/>
</dbReference>
<dbReference type="FunFam" id="3.40.50.12240:FF:000002">
    <property type="entry name" value="Flagellum-specific ATP synthase FliI"/>
    <property type="match status" value="1"/>
</dbReference>
<dbReference type="GO" id="GO:0005737">
    <property type="term" value="C:cytoplasm"/>
    <property type="evidence" value="ECO:0007669"/>
    <property type="project" value="UniProtKB-SubCell"/>
</dbReference>
<dbReference type="PANTHER" id="PTHR15184">
    <property type="entry name" value="ATP SYNTHASE"/>
    <property type="match status" value="1"/>
</dbReference>
<evidence type="ECO:0000256" key="2">
    <source>
        <dbReference type="ARBA" id="ARBA00004496"/>
    </source>
</evidence>
<dbReference type="Proteomes" id="UP000464374">
    <property type="component" value="Chromosome"/>
</dbReference>
<dbReference type="RefSeq" id="WP_162663245.1">
    <property type="nucleotide sequence ID" value="NZ_CP048020.1"/>
</dbReference>
<evidence type="ECO:0000256" key="10">
    <source>
        <dbReference type="ARBA" id="ARBA00022795"/>
    </source>
</evidence>
<evidence type="ECO:0000256" key="13">
    <source>
        <dbReference type="ARBA" id="ARBA00022967"/>
    </source>
</evidence>
<dbReference type="NCBIfam" id="TIGR01026">
    <property type="entry name" value="fliI_yscN"/>
    <property type="match status" value="1"/>
</dbReference>
<proteinExistence type="inferred from homology"/>
<dbReference type="PROSITE" id="PS00152">
    <property type="entry name" value="ATPASE_ALPHA_BETA"/>
    <property type="match status" value="1"/>
</dbReference>
<dbReference type="NCBIfam" id="TIGR03498">
    <property type="entry name" value="FliI_clade3"/>
    <property type="match status" value="1"/>
</dbReference>
<evidence type="ECO:0000256" key="9">
    <source>
        <dbReference type="ARBA" id="ARBA00022781"/>
    </source>
</evidence>
<dbReference type="GO" id="GO:0044781">
    <property type="term" value="P:bacterial-type flagellum organization"/>
    <property type="evidence" value="ECO:0007669"/>
    <property type="project" value="UniProtKB-KW"/>
</dbReference>
<evidence type="ECO:0000256" key="17">
    <source>
        <dbReference type="ARBA" id="ARBA00034006"/>
    </source>
</evidence>
<dbReference type="CDD" id="cd01136">
    <property type="entry name" value="ATPase_flagellum-secretory_path_III"/>
    <property type="match status" value="1"/>
</dbReference>
<gene>
    <name evidence="19" type="primary">fliI</name>
    <name evidence="19" type="ORF">GWP43_05260</name>
</gene>
<dbReference type="KEGG" id="trz:GWP43_05260"/>
<dbReference type="InterPro" id="IPR003593">
    <property type="entry name" value="AAA+_ATPase"/>
</dbReference>
<evidence type="ECO:0000256" key="8">
    <source>
        <dbReference type="ARBA" id="ARBA00022741"/>
    </source>
</evidence>
<comment type="similarity">
    <text evidence="3">Belongs to the ATPase alpha/beta chains family.</text>
</comment>
<dbReference type="Pfam" id="PF18269">
    <property type="entry name" value="T3SS_ATPase_C"/>
    <property type="match status" value="1"/>
</dbReference>
<keyword evidence="8" id="KW-0547">Nucleotide-binding</keyword>
<sequence>MTSPFDKYLDAVSETEPIKRTGVVSRVQGLLIESRGPQASVGELCRINLKDNTESIIAEVIGLNGSTVQLMAYEDIQGVEIGCDVIASGTMLSVPVGSVLLGRVVDSLGRAADGKQEPYSPLHYPILASPPDPLERRPIKERIVTGIRAIDALLAVGRGQRIGIFAGSGIGKSTLMGMIARNTSADVNVIALIGERGREVNDFLEHDLEPEGLKHSVVVTATSDTSPLARIRGAYTATAIAEYFRDQGKDVMLLFDSVTRFAKAQREISLAIGEPPATRGYTPSVFEVLPKLLERSGTSSKGSITGFYTVLVDGDDMDEPISDAVRGILDGHIVLNRKLAQRGHYPAIDVLGSISRLANRVAGECSKKAAQYMRKLMAVYADAEDMIQVGAYQKGSNPAIDEAIAHHDKIETFLQQEVNDPAPIEKTLEQLSAITHIDIPNEESFQAGAGAAKKYLMPSEAADLYKAEIEKPPEDYAEE</sequence>
<protein>
    <recommendedName>
        <fullName evidence="5">Flagellum-specific ATP synthase</fullName>
        <ecNumber evidence="4">7.1.2.2</ecNumber>
    </recommendedName>
</protein>
<dbReference type="InterPro" id="IPR050053">
    <property type="entry name" value="ATPase_alpha/beta_chains"/>
</dbReference>
<dbReference type="InterPro" id="IPR027417">
    <property type="entry name" value="P-loop_NTPase"/>
</dbReference>
<dbReference type="Pfam" id="PF00006">
    <property type="entry name" value="ATP-synt_ab"/>
    <property type="match status" value="1"/>
</dbReference>
<dbReference type="SUPFAM" id="SSF52540">
    <property type="entry name" value="P-loop containing nucleoside triphosphate hydrolases"/>
    <property type="match status" value="1"/>
</dbReference>
<dbReference type="InterPro" id="IPR005714">
    <property type="entry name" value="ATPase_T3SS_FliI/YscN"/>
</dbReference>
<keyword evidence="13" id="KW-1278">Translocase</keyword>